<accession>A0A6J7D7V6</accession>
<dbReference type="Gene3D" id="3.90.870.10">
    <property type="entry name" value="DHBP synthase"/>
    <property type="match status" value="1"/>
</dbReference>
<dbReference type="PANTHER" id="PTHR17490">
    <property type="entry name" value="SUA5"/>
    <property type="match status" value="1"/>
</dbReference>
<dbReference type="AlphaFoldDB" id="A0A6J7D7V6"/>
<evidence type="ECO:0000256" key="5">
    <source>
        <dbReference type="ARBA" id="ARBA00022679"/>
    </source>
</evidence>
<dbReference type="Pfam" id="PF01300">
    <property type="entry name" value="Sua5_yciO_yrdC"/>
    <property type="match status" value="1"/>
</dbReference>
<evidence type="ECO:0000313" key="13">
    <source>
        <dbReference type="EMBL" id="CAB4864539.1"/>
    </source>
</evidence>
<dbReference type="InterPro" id="IPR006070">
    <property type="entry name" value="Sua5-like_dom"/>
</dbReference>
<keyword evidence="5" id="KW-0808">Transferase</keyword>
<evidence type="ECO:0000259" key="12">
    <source>
        <dbReference type="PROSITE" id="PS51163"/>
    </source>
</evidence>
<evidence type="ECO:0000256" key="4">
    <source>
        <dbReference type="ARBA" id="ARBA00022490"/>
    </source>
</evidence>
<evidence type="ECO:0000256" key="10">
    <source>
        <dbReference type="ARBA" id="ARBA00029774"/>
    </source>
</evidence>
<gene>
    <name evidence="13" type="ORF">UFOPK3402_00387</name>
</gene>
<protein>
    <recommendedName>
        <fullName evidence="10">L-threonylcarbamoyladenylate synthase</fullName>
        <ecNumber evidence="3">2.7.7.87</ecNumber>
    </recommendedName>
    <alternativeName>
        <fullName evidence="10">L-threonylcarbamoyladenylate synthase</fullName>
    </alternativeName>
</protein>
<organism evidence="13">
    <name type="scientific">freshwater metagenome</name>
    <dbReference type="NCBI Taxonomy" id="449393"/>
    <lineage>
        <taxon>unclassified sequences</taxon>
        <taxon>metagenomes</taxon>
        <taxon>ecological metagenomes</taxon>
    </lineage>
</organism>
<evidence type="ECO:0000256" key="11">
    <source>
        <dbReference type="ARBA" id="ARBA00048366"/>
    </source>
</evidence>
<dbReference type="GO" id="GO:0005737">
    <property type="term" value="C:cytoplasm"/>
    <property type="evidence" value="ECO:0007669"/>
    <property type="project" value="UniProtKB-SubCell"/>
</dbReference>
<dbReference type="InterPro" id="IPR017945">
    <property type="entry name" value="DHBP_synth_RibB-like_a/b_dom"/>
</dbReference>
<comment type="catalytic activity">
    <reaction evidence="11">
        <text>L-threonine + hydrogencarbonate + ATP = L-threonylcarbamoyladenylate + diphosphate + H2O</text>
        <dbReference type="Rhea" id="RHEA:36407"/>
        <dbReference type="ChEBI" id="CHEBI:15377"/>
        <dbReference type="ChEBI" id="CHEBI:17544"/>
        <dbReference type="ChEBI" id="CHEBI:30616"/>
        <dbReference type="ChEBI" id="CHEBI:33019"/>
        <dbReference type="ChEBI" id="CHEBI:57926"/>
        <dbReference type="ChEBI" id="CHEBI:73682"/>
        <dbReference type="EC" id="2.7.7.87"/>
    </reaction>
</comment>
<dbReference type="GO" id="GO:0006450">
    <property type="term" value="P:regulation of translational fidelity"/>
    <property type="evidence" value="ECO:0007669"/>
    <property type="project" value="TreeGrafter"/>
</dbReference>
<evidence type="ECO:0000256" key="6">
    <source>
        <dbReference type="ARBA" id="ARBA00022694"/>
    </source>
</evidence>
<dbReference type="GO" id="GO:0003725">
    <property type="term" value="F:double-stranded RNA binding"/>
    <property type="evidence" value="ECO:0007669"/>
    <property type="project" value="InterPro"/>
</dbReference>
<reference evidence="13" key="1">
    <citation type="submission" date="2020-05" db="EMBL/GenBank/DDBJ databases">
        <authorList>
            <person name="Chiriac C."/>
            <person name="Salcher M."/>
            <person name="Ghai R."/>
            <person name="Kavagutti S V."/>
        </authorList>
    </citation>
    <scope>NUCLEOTIDE SEQUENCE</scope>
</reference>
<proteinExistence type="inferred from homology"/>
<dbReference type="GO" id="GO:0061710">
    <property type="term" value="F:L-threonylcarbamoyladenylate synthase"/>
    <property type="evidence" value="ECO:0007669"/>
    <property type="project" value="UniProtKB-EC"/>
</dbReference>
<dbReference type="NCBIfam" id="TIGR00057">
    <property type="entry name" value="L-threonylcarbamoyladenylate synthase"/>
    <property type="match status" value="1"/>
</dbReference>
<dbReference type="GO" id="GO:0005524">
    <property type="term" value="F:ATP binding"/>
    <property type="evidence" value="ECO:0007669"/>
    <property type="project" value="UniProtKB-KW"/>
</dbReference>
<dbReference type="GO" id="GO:0008033">
    <property type="term" value="P:tRNA processing"/>
    <property type="evidence" value="ECO:0007669"/>
    <property type="project" value="UniProtKB-KW"/>
</dbReference>
<keyword evidence="9" id="KW-0067">ATP-binding</keyword>
<comment type="similarity">
    <text evidence="2">Belongs to the SUA5 family.</text>
</comment>
<evidence type="ECO:0000256" key="8">
    <source>
        <dbReference type="ARBA" id="ARBA00022741"/>
    </source>
</evidence>
<evidence type="ECO:0000256" key="2">
    <source>
        <dbReference type="ARBA" id="ARBA00007663"/>
    </source>
</evidence>
<keyword evidence="8" id="KW-0547">Nucleotide-binding</keyword>
<name>A0A6J7D7V6_9ZZZZ</name>
<keyword evidence="7" id="KW-0548">Nucleotidyltransferase</keyword>
<evidence type="ECO:0000256" key="1">
    <source>
        <dbReference type="ARBA" id="ARBA00004496"/>
    </source>
</evidence>
<sequence length="218" mass="22514">MVPLDCADRAGRARSISTAASAARRGDIVLVPTESSYALATDAFSVRGVRSIRWAKGQPSSVPLPVMVPSVMTVGGIAVGIPDQARDLMTAFWPGGLTLLLAPQPTLAWDLPPNAPIAVRMPLHPVLLELLDATGPLVVTGANAAGMSPPLTVDEAVGQLGEAWTVALDAGPLGDHPVSTVVDASAGASSPLVVRRIGAVSLEDLRAICPHMQDDDIR</sequence>
<dbReference type="GO" id="GO:0000049">
    <property type="term" value="F:tRNA binding"/>
    <property type="evidence" value="ECO:0007669"/>
    <property type="project" value="TreeGrafter"/>
</dbReference>
<dbReference type="InterPro" id="IPR050156">
    <property type="entry name" value="TC-AMP_synthase_SUA5"/>
</dbReference>
<dbReference type="EC" id="2.7.7.87" evidence="3"/>
<keyword evidence="6" id="KW-0819">tRNA processing</keyword>
<dbReference type="SUPFAM" id="SSF55821">
    <property type="entry name" value="YrdC/RibB"/>
    <property type="match status" value="1"/>
</dbReference>
<dbReference type="EMBL" id="CAFBLS010000031">
    <property type="protein sequence ID" value="CAB4864539.1"/>
    <property type="molecule type" value="Genomic_DNA"/>
</dbReference>
<evidence type="ECO:0000256" key="3">
    <source>
        <dbReference type="ARBA" id="ARBA00012584"/>
    </source>
</evidence>
<dbReference type="PANTHER" id="PTHR17490:SF16">
    <property type="entry name" value="THREONYLCARBAMOYL-AMP SYNTHASE"/>
    <property type="match status" value="1"/>
</dbReference>
<feature type="domain" description="YrdC-like" evidence="12">
    <location>
        <begin position="13"/>
        <end position="200"/>
    </location>
</feature>
<evidence type="ECO:0000256" key="7">
    <source>
        <dbReference type="ARBA" id="ARBA00022695"/>
    </source>
</evidence>
<dbReference type="PROSITE" id="PS51163">
    <property type="entry name" value="YRDC"/>
    <property type="match status" value="1"/>
</dbReference>
<keyword evidence="4" id="KW-0963">Cytoplasm</keyword>
<evidence type="ECO:0000256" key="9">
    <source>
        <dbReference type="ARBA" id="ARBA00022840"/>
    </source>
</evidence>
<comment type="subcellular location">
    <subcellularLocation>
        <location evidence="1">Cytoplasm</location>
    </subcellularLocation>
</comment>